<comment type="caution">
    <text evidence="1">The sequence shown here is derived from an EMBL/GenBank/DDBJ whole genome shotgun (WGS) entry which is preliminary data.</text>
</comment>
<name>A0A226D9K4_FOLCA</name>
<sequence>MPVLLQEIASSRVKLHDIHAKIRAVGPTDVTSHKDDFFLLLTTAGSIHNALHGIQANLPIIHPSPTAIQQIRLPNLDLKTFDGSLLEWTSFRDIFTASVHNNTTISKGQKLTYLKSLLKGEAAKLIQSMVLSDANYDIAWQHDAMMLFIIITKLDQTSRELLEQTLKGTSIPSLDELFEFMEQRARVLAAGASVRLRPSPHPGSAPSFTPSLWQKGNRKYVSKAFVTTVSMMVISPNPATMLDAAENTDAHGQTQHCRALLDGGSTTCIITTRCTQLLGLKKTRNVAEVVGLSAAPVATAQFATSFVFQPRFSSNNSYSVKALVFPRITEDLPLQQCDTSLWSHLNSITLADPGYYNPCFSNYNNLK</sequence>
<evidence type="ECO:0000313" key="2">
    <source>
        <dbReference type="Proteomes" id="UP000198287"/>
    </source>
</evidence>
<proteinExistence type="predicted"/>
<dbReference type="AlphaFoldDB" id="A0A226D9K4"/>
<dbReference type="Pfam" id="PF03564">
    <property type="entry name" value="DUF1759"/>
    <property type="match status" value="1"/>
</dbReference>
<gene>
    <name evidence="1" type="ORF">Fcan01_23891</name>
</gene>
<dbReference type="InterPro" id="IPR005312">
    <property type="entry name" value="DUF1759"/>
</dbReference>
<dbReference type="EMBL" id="LNIX01000029">
    <property type="protein sequence ID" value="OXA41427.1"/>
    <property type="molecule type" value="Genomic_DNA"/>
</dbReference>
<protein>
    <submittedName>
        <fullName evidence="1">Uncharacterized protein</fullName>
    </submittedName>
</protein>
<keyword evidence="2" id="KW-1185">Reference proteome</keyword>
<dbReference type="PANTHER" id="PTHR22954:SF3">
    <property type="entry name" value="PROTEIN CBG08539"/>
    <property type="match status" value="1"/>
</dbReference>
<reference evidence="1 2" key="1">
    <citation type="submission" date="2015-12" db="EMBL/GenBank/DDBJ databases">
        <title>The genome of Folsomia candida.</title>
        <authorList>
            <person name="Faddeeva A."/>
            <person name="Derks M.F."/>
            <person name="Anvar Y."/>
            <person name="Smit S."/>
            <person name="Van Straalen N."/>
            <person name="Roelofs D."/>
        </authorList>
    </citation>
    <scope>NUCLEOTIDE SEQUENCE [LARGE SCALE GENOMIC DNA]</scope>
    <source>
        <strain evidence="1 2">VU population</strain>
        <tissue evidence="1">Whole body</tissue>
    </source>
</reference>
<accession>A0A226D9K4</accession>
<organism evidence="1 2">
    <name type="scientific">Folsomia candida</name>
    <name type="common">Springtail</name>
    <dbReference type="NCBI Taxonomy" id="158441"/>
    <lineage>
        <taxon>Eukaryota</taxon>
        <taxon>Metazoa</taxon>
        <taxon>Ecdysozoa</taxon>
        <taxon>Arthropoda</taxon>
        <taxon>Hexapoda</taxon>
        <taxon>Collembola</taxon>
        <taxon>Entomobryomorpha</taxon>
        <taxon>Isotomoidea</taxon>
        <taxon>Isotomidae</taxon>
        <taxon>Proisotominae</taxon>
        <taxon>Folsomia</taxon>
    </lineage>
</organism>
<dbReference type="PANTHER" id="PTHR22954">
    <property type="entry name" value="RETROVIRAL PROTEASE-RELATED"/>
    <property type="match status" value="1"/>
</dbReference>
<evidence type="ECO:0000313" key="1">
    <source>
        <dbReference type="EMBL" id="OXA41427.1"/>
    </source>
</evidence>
<dbReference type="Proteomes" id="UP000198287">
    <property type="component" value="Unassembled WGS sequence"/>
</dbReference>